<dbReference type="InterPro" id="IPR036390">
    <property type="entry name" value="WH_DNA-bd_sf"/>
</dbReference>
<dbReference type="Proteomes" id="UP000189545">
    <property type="component" value="Chromosome"/>
</dbReference>
<dbReference type="OrthoDB" id="9793058at2"/>
<dbReference type="InterPro" id="IPR011991">
    <property type="entry name" value="ArsR-like_HTH"/>
</dbReference>
<keyword evidence="4" id="KW-0804">Transcription</keyword>
<dbReference type="CDD" id="cd00090">
    <property type="entry name" value="HTH_ARSR"/>
    <property type="match status" value="1"/>
</dbReference>
<dbReference type="NCBIfam" id="NF007528">
    <property type="entry name" value="PRK10141.1"/>
    <property type="match status" value="1"/>
</dbReference>
<dbReference type="PROSITE" id="PS50987">
    <property type="entry name" value="HTH_ARSR_2"/>
    <property type="match status" value="1"/>
</dbReference>
<gene>
    <name evidence="6" type="ORF">Sps_05323</name>
</gene>
<dbReference type="PANTHER" id="PTHR33154:SF18">
    <property type="entry name" value="ARSENICAL RESISTANCE OPERON REPRESSOR"/>
    <property type="match status" value="1"/>
</dbReference>
<dbReference type="InterPro" id="IPR001845">
    <property type="entry name" value="HTH_ArsR_DNA-bd_dom"/>
</dbReference>
<protein>
    <submittedName>
        <fullName evidence="6">Transcriptional regulator, ArsR family</fullName>
    </submittedName>
</protein>
<proteinExistence type="predicted"/>
<dbReference type="Pfam" id="PF01022">
    <property type="entry name" value="HTH_5"/>
    <property type="match status" value="1"/>
</dbReference>
<dbReference type="STRING" id="225848.Sps_05323"/>
<evidence type="ECO:0000313" key="7">
    <source>
        <dbReference type="Proteomes" id="UP000189545"/>
    </source>
</evidence>
<evidence type="ECO:0000256" key="4">
    <source>
        <dbReference type="ARBA" id="ARBA00023163"/>
    </source>
</evidence>
<dbReference type="RefSeq" id="WP_077755185.1">
    <property type="nucleotide sequence ID" value="NZ_CP014782.1"/>
</dbReference>
<sequence>MTALEFFKLLSDETRLLSLLLIIEEKELCVCELMQALDESQPKVSRHLAQMRKTGLLLDKRQGQWVFYRVNPELPEWINKTLAEISVNNKVLISNNIINLHKMGDRPERVRTCCN</sequence>
<dbReference type="SMART" id="SM00418">
    <property type="entry name" value="HTH_ARSR"/>
    <property type="match status" value="1"/>
</dbReference>
<evidence type="ECO:0000256" key="1">
    <source>
        <dbReference type="ARBA" id="ARBA00022849"/>
    </source>
</evidence>
<dbReference type="SUPFAM" id="SSF46785">
    <property type="entry name" value="Winged helix' DNA-binding domain"/>
    <property type="match status" value="1"/>
</dbReference>
<dbReference type="EMBL" id="CP014782">
    <property type="protein sequence ID" value="AQS40392.1"/>
    <property type="molecule type" value="Genomic_DNA"/>
</dbReference>
<dbReference type="InterPro" id="IPR036388">
    <property type="entry name" value="WH-like_DNA-bd_sf"/>
</dbReference>
<evidence type="ECO:0000256" key="2">
    <source>
        <dbReference type="ARBA" id="ARBA00023015"/>
    </source>
</evidence>
<dbReference type="AlphaFoldDB" id="A0A1S6HY46"/>
<keyword evidence="3" id="KW-0238">DNA-binding</keyword>
<dbReference type="PRINTS" id="PR00778">
    <property type="entry name" value="HTHARSR"/>
</dbReference>
<dbReference type="GO" id="GO:0046685">
    <property type="term" value="P:response to arsenic-containing substance"/>
    <property type="evidence" value="ECO:0007669"/>
    <property type="project" value="UniProtKB-KW"/>
</dbReference>
<evidence type="ECO:0000256" key="3">
    <source>
        <dbReference type="ARBA" id="ARBA00023125"/>
    </source>
</evidence>
<feature type="domain" description="HTH arsR-type" evidence="5">
    <location>
        <begin position="1"/>
        <end position="90"/>
    </location>
</feature>
<dbReference type="FunFam" id="1.10.10.10:FF:000279">
    <property type="entry name" value="Transcriptional regulator, ArsR family"/>
    <property type="match status" value="1"/>
</dbReference>
<reference evidence="6 7" key="1">
    <citation type="submission" date="2016-03" db="EMBL/GenBank/DDBJ databases">
        <title>Complete genome sequence of Shewanella psychrophila WP2, a deep sea bacterium isolated from west Pacific sediment.</title>
        <authorList>
            <person name="Xu G."/>
            <person name="Jian H."/>
        </authorList>
    </citation>
    <scope>NUCLEOTIDE SEQUENCE [LARGE SCALE GENOMIC DNA]</scope>
    <source>
        <strain evidence="6 7">WP2</strain>
    </source>
</reference>
<name>A0A1S6HY46_9GAMM</name>
<organism evidence="6 7">
    <name type="scientific">Shewanella psychrophila</name>
    <dbReference type="NCBI Taxonomy" id="225848"/>
    <lineage>
        <taxon>Bacteria</taxon>
        <taxon>Pseudomonadati</taxon>
        <taxon>Pseudomonadota</taxon>
        <taxon>Gammaproteobacteria</taxon>
        <taxon>Alteromonadales</taxon>
        <taxon>Shewanellaceae</taxon>
        <taxon>Shewanella</taxon>
    </lineage>
</organism>
<evidence type="ECO:0000259" key="5">
    <source>
        <dbReference type="PROSITE" id="PS50987"/>
    </source>
</evidence>
<dbReference type="KEGG" id="spsw:Sps_05323"/>
<dbReference type="GO" id="GO:0003700">
    <property type="term" value="F:DNA-binding transcription factor activity"/>
    <property type="evidence" value="ECO:0007669"/>
    <property type="project" value="InterPro"/>
</dbReference>
<dbReference type="InterPro" id="IPR051081">
    <property type="entry name" value="HTH_MetalResp_TranReg"/>
</dbReference>
<dbReference type="PANTHER" id="PTHR33154">
    <property type="entry name" value="TRANSCRIPTIONAL REGULATOR, ARSR FAMILY"/>
    <property type="match status" value="1"/>
</dbReference>
<dbReference type="GO" id="GO:0003677">
    <property type="term" value="F:DNA binding"/>
    <property type="evidence" value="ECO:0007669"/>
    <property type="project" value="UniProtKB-KW"/>
</dbReference>
<dbReference type="NCBIfam" id="NF033788">
    <property type="entry name" value="HTH_metalloreg"/>
    <property type="match status" value="1"/>
</dbReference>
<dbReference type="Gene3D" id="1.10.10.10">
    <property type="entry name" value="Winged helix-like DNA-binding domain superfamily/Winged helix DNA-binding domain"/>
    <property type="match status" value="1"/>
</dbReference>
<keyword evidence="7" id="KW-1185">Reference proteome</keyword>
<keyword evidence="1" id="KW-0059">Arsenical resistance</keyword>
<keyword evidence="2" id="KW-0805">Transcription regulation</keyword>
<evidence type="ECO:0000313" key="6">
    <source>
        <dbReference type="EMBL" id="AQS40392.1"/>
    </source>
</evidence>
<accession>A0A1S6HY46</accession>